<evidence type="ECO:0000256" key="7">
    <source>
        <dbReference type="PIRSR" id="PIRSR600821-52"/>
    </source>
</evidence>
<sequence>MNYRATRAEISTKALQHNLDWIRQHIDAGRLLGIVKADGYGHGVGLVCEAIDTRVDAFGVGFTDEALALRDAYPQSDKTVLILEGCQTDNELALCAQHNFSTVVHSLHQLERLERARLPRPLEVWLKIDTGMHRLGIELSDTGRFITRLKATGNVAKVVLMSHLANADTGMPLNHYQRQQFEKIKQQHPGFEVSLHNSAATLNPQLRGQIGADEWVRAGLLMYGVNPSTLTDIQPALLPAMSLKAPVIAIHDLKKGDSVGYGSAWIAQQDTRIATVAIGYADGYPRQCVNGTPTALRGEIAPLVGRVSMDMITIDITHIPSATIGDDVELWGQQVDVREVADCANTISWHLLTGTSVRVPRLSV</sequence>
<dbReference type="FunFam" id="3.20.20.10:FF:000002">
    <property type="entry name" value="Alanine racemase"/>
    <property type="match status" value="1"/>
</dbReference>
<dbReference type="Gene3D" id="3.20.20.10">
    <property type="entry name" value="Alanine racemase"/>
    <property type="match status" value="1"/>
</dbReference>
<dbReference type="InterPro" id="IPR020622">
    <property type="entry name" value="Ala_racemase_pyridoxalP-BS"/>
</dbReference>
<comment type="pathway">
    <text evidence="5">Amino-acid biosynthesis; D-alanine biosynthesis; D-alanine from L-alanine: step 1/1.</text>
</comment>
<dbReference type="GO" id="GO:0030632">
    <property type="term" value="P:D-alanine biosynthetic process"/>
    <property type="evidence" value="ECO:0007669"/>
    <property type="project" value="UniProtKB-UniRule"/>
</dbReference>
<feature type="modified residue" description="N6-(pyridoxal phosphate)lysine" evidence="5 6">
    <location>
        <position position="36"/>
    </location>
</feature>
<dbReference type="SUPFAM" id="SSF51419">
    <property type="entry name" value="PLP-binding barrel"/>
    <property type="match status" value="1"/>
</dbReference>
<comment type="cofactor">
    <cofactor evidence="2 5 6">
        <name>pyridoxal 5'-phosphate</name>
        <dbReference type="ChEBI" id="CHEBI:597326"/>
    </cofactor>
</comment>
<dbReference type="EC" id="5.1.1.1" evidence="5"/>
<evidence type="ECO:0000313" key="10">
    <source>
        <dbReference type="Proteomes" id="UP000286680"/>
    </source>
</evidence>
<feature type="active site" description="Proton acceptor; specific for L-alanine" evidence="5">
    <location>
        <position position="261"/>
    </location>
</feature>
<dbReference type="InterPro" id="IPR000821">
    <property type="entry name" value="Ala_racemase"/>
</dbReference>
<dbReference type="GO" id="GO:0005829">
    <property type="term" value="C:cytosol"/>
    <property type="evidence" value="ECO:0007669"/>
    <property type="project" value="TreeGrafter"/>
</dbReference>
<dbReference type="GO" id="GO:0008784">
    <property type="term" value="F:alanine racemase activity"/>
    <property type="evidence" value="ECO:0007669"/>
    <property type="project" value="UniProtKB-UniRule"/>
</dbReference>
<evidence type="ECO:0000313" key="9">
    <source>
        <dbReference type="EMBL" id="RUO45632.1"/>
    </source>
</evidence>
<dbReference type="InterPro" id="IPR029066">
    <property type="entry name" value="PLP-binding_barrel"/>
</dbReference>
<dbReference type="PANTHER" id="PTHR30511">
    <property type="entry name" value="ALANINE RACEMASE"/>
    <property type="match status" value="1"/>
</dbReference>
<name>A0AA94JE99_9GAMM</name>
<keyword evidence="3 5" id="KW-0663">Pyridoxal phosphate</keyword>
<dbReference type="InterPro" id="IPR001608">
    <property type="entry name" value="Ala_racemase_N"/>
</dbReference>
<dbReference type="PRINTS" id="PR00992">
    <property type="entry name" value="ALARACEMASE"/>
</dbReference>
<evidence type="ECO:0000256" key="4">
    <source>
        <dbReference type="ARBA" id="ARBA00023235"/>
    </source>
</evidence>
<dbReference type="PROSITE" id="PS00395">
    <property type="entry name" value="ALANINE_RACEMASE"/>
    <property type="match status" value="1"/>
</dbReference>
<dbReference type="Gene3D" id="2.40.37.10">
    <property type="entry name" value="Lyase, Ornithine Decarboxylase, Chain A, domain 1"/>
    <property type="match status" value="1"/>
</dbReference>
<dbReference type="InterPro" id="IPR011079">
    <property type="entry name" value="Ala_racemase_C"/>
</dbReference>
<dbReference type="NCBIfam" id="TIGR00492">
    <property type="entry name" value="alr"/>
    <property type="match status" value="1"/>
</dbReference>
<evidence type="ECO:0000259" key="8">
    <source>
        <dbReference type="SMART" id="SM01005"/>
    </source>
</evidence>
<reference evidence="10" key="1">
    <citation type="journal article" date="2018" name="Front. Microbiol.">
        <title>Genome-Based Analysis Reveals the Taxonomy and Diversity of the Family Idiomarinaceae.</title>
        <authorList>
            <person name="Liu Y."/>
            <person name="Lai Q."/>
            <person name="Shao Z."/>
        </authorList>
    </citation>
    <scope>NUCLEOTIDE SEQUENCE [LARGE SCALE GENOMIC DNA]</scope>
    <source>
        <strain evidence="10">SN-14</strain>
    </source>
</reference>
<dbReference type="HAMAP" id="MF_01201">
    <property type="entry name" value="Ala_racemase"/>
    <property type="match status" value="1"/>
</dbReference>
<dbReference type="EMBL" id="PIPS01000001">
    <property type="protein sequence ID" value="RUO45632.1"/>
    <property type="molecule type" value="Genomic_DNA"/>
</dbReference>
<evidence type="ECO:0000256" key="5">
    <source>
        <dbReference type="HAMAP-Rule" id="MF_01201"/>
    </source>
</evidence>
<dbReference type="InterPro" id="IPR009006">
    <property type="entry name" value="Ala_racemase/Decarboxylase_C"/>
</dbReference>
<dbReference type="RefSeq" id="WP_126819789.1">
    <property type="nucleotide sequence ID" value="NZ_PIPS01000001.1"/>
</dbReference>
<comment type="function">
    <text evidence="5">Catalyzes the interconversion of L-alanine and D-alanine. May also act on other amino acids.</text>
</comment>
<feature type="binding site" evidence="5 7">
    <location>
        <position position="134"/>
    </location>
    <ligand>
        <name>substrate</name>
    </ligand>
</feature>
<proteinExistence type="inferred from homology"/>
<dbReference type="AlphaFoldDB" id="A0AA94JE99"/>
<accession>A0AA94JE99</accession>
<evidence type="ECO:0000256" key="6">
    <source>
        <dbReference type="PIRSR" id="PIRSR600821-50"/>
    </source>
</evidence>
<keyword evidence="10" id="KW-1185">Reference proteome</keyword>
<organism evidence="9 10">
    <name type="scientific">Idiomarina aquatica</name>
    <dbReference type="NCBI Taxonomy" id="1327752"/>
    <lineage>
        <taxon>Bacteria</taxon>
        <taxon>Pseudomonadati</taxon>
        <taxon>Pseudomonadota</taxon>
        <taxon>Gammaproteobacteria</taxon>
        <taxon>Alteromonadales</taxon>
        <taxon>Idiomarinaceae</taxon>
        <taxon>Idiomarina</taxon>
    </lineage>
</organism>
<dbReference type="GO" id="GO:0030170">
    <property type="term" value="F:pyridoxal phosphate binding"/>
    <property type="evidence" value="ECO:0007669"/>
    <property type="project" value="UniProtKB-UniRule"/>
</dbReference>
<evidence type="ECO:0000256" key="1">
    <source>
        <dbReference type="ARBA" id="ARBA00000316"/>
    </source>
</evidence>
<feature type="binding site" evidence="5 7">
    <location>
        <position position="309"/>
    </location>
    <ligand>
        <name>substrate</name>
    </ligand>
</feature>
<evidence type="ECO:0000256" key="2">
    <source>
        <dbReference type="ARBA" id="ARBA00001933"/>
    </source>
</evidence>
<keyword evidence="4 5" id="KW-0413">Isomerase</keyword>
<feature type="domain" description="Alanine racemase C-terminal" evidence="8">
    <location>
        <begin position="240"/>
        <end position="364"/>
    </location>
</feature>
<dbReference type="Pfam" id="PF00842">
    <property type="entry name" value="Ala_racemase_C"/>
    <property type="match status" value="1"/>
</dbReference>
<feature type="active site" description="Proton acceptor; specific for D-alanine" evidence="5">
    <location>
        <position position="36"/>
    </location>
</feature>
<evidence type="ECO:0000256" key="3">
    <source>
        <dbReference type="ARBA" id="ARBA00022898"/>
    </source>
</evidence>
<comment type="caution">
    <text evidence="9">The sequence shown here is derived from an EMBL/GenBank/DDBJ whole genome shotgun (WGS) entry which is preliminary data.</text>
</comment>
<comment type="catalytic activity">
    <reaction evidence="1 5">
        <text>L-alanine = D-alanine</text>
        <dbReference type="Rhea" id="RHEA:20249"/>
        <dbReference type="ChEBI" id="CHEBI:57416"/>
        <dbReference type="ChEBI" id="CHEBI:57972"/>
        <dbReference type="EC" id="5.1.1.1"/>
    </reaction>
</comment>
<gene>
    <name evidence="9" type="primary">alr</name>
    <name evidence="9" type="ORF">CWE23_06500</name>
</gene>
<dbReference type="Pfam" id="PF01168">
    <property type="entry name" value="Ala_racemase_N"/>
    <property type="match status" value="1"/>
</dbReference>
<dbReference type="SMART" id="SM01005">
    <property type="entry name" value="Ala_racemase_C"/>
    <property type="match status" value="1"/>
</dbReference>
<comment type="similarity">
    <text evidence="5">Belongs to the alanine racemase family.</text>
</comment>
<dbReference type="Proteomes" id="UP000286680">
    <property type="component" value="Unassembled WGS sequence"/>
</dbReference>
<protein>
    <recommendedName>
        <fullName evidence="5">Alanine racemase</fullName>
        <ecNumber evidence="5">5.1.1.1</ecNumber>
    </recommendedName>
</protein>
<dbReference type="PANTHER" id="PTHR30511:SF0">
    <property type="entry name" value="ALANINE RACEMASE, CATABOLIC-RELATED"/>
    <property type="match status" value="1"/>
</dbReference>
<dbReference type="SUPFAM" id="SSF50621">
    <property type="entry name" value="Alanine racemase C-terminal domain-like"/>
    <property type="match status" value="1"/>
</dbReference>